<organism evidence="2 3">
    <name type="scientific">Nostocoides australiense Ben110</name>
    <dbReference type="NCBI Taxonomy" id="1193182"/>
    <lineage>
        <taxon>Bacteria</taxon>
        <taxon>Bacillati</taxon>
        <taxon>Actinomycetota</taxon>
        <taxon>Actinomycetes</taxon>
        <taxon>Micrococcales</taxon>
        <taxon>Intrasporangiaceae</taxon>
        <taxon>Nostocoides</taxon>
    </lineage>
</organism>
<reference evidence="2 3" key="1">
    <citation type="journal article" date="2013" name="ISME J.">
        <title>A metabolic model for members of the genus Tetrasphaera involved in enhanced biological phosphorus removal.</title>
        <authorList>
            <person name="Kristiansen R."/>
            <person name="Nguyen H.T.T."/>
            <person name="Saunders A.M."/>
            <person name="Nielsen J.L."/>
            <person name="Wimmer R."/>
            <person name="Le V.Q."/>
            <person name="McIlroy S.J."/>
            <person name="Petrovski S."/>
            <person name="Seviour R.J."/>
            <person name="Calteau A."/>
            <person name="Nielsen K.L."/>
            <person name="Nielsen P.H."/>
        </authorList>
    </citation>
    <scope>NUCLEOTIDE SEQUENCE [LARGE SCALE GENOMIC DNA]</scope>
    <source>
        <strain evidence="2 3">Ben110</strain>
    </source>
</reference>
<keyword evidence="3" id="KW-1185">Reference proteome</keyword>
<feature type="region of interest" description="Disordered" evidence="1">
    <location>
        <begin position="1"/>
        <end position="38"/>
    </location>
</feature>
<accession>W6JXT8</accession>
<gene>
    <name evidence="2" type="ORF">BN11_2770003</name>
</gene>
<dbReference type="STRING" id="1193182.BN11_2770003"/>
<comment type="caution">
    <text evidence="2">The sequence shown here is derived from an EMBL/GenBank/DDBJ whole genome shotgun (WGS) entry which is preliminary data.</text>
</comment>
<dbReference type="Proteomes" id="UP000035763">
    <property type="component" value="Unassembled WGS sequence"/>
</dbReference>
<evidence type="ECO:0000256" key="1">
    <source>
        <dbReference type="SAM" id="MobiDB-lite"/>
    </source>
</evidence>
<proteinExistence type="predicted"/>
<name>W6JXT8_9MICO</name>
<evidence type="ECO:0000313" key="2">
    <source>
        <dbReference type="EMBL" id="CCH73445.1"/>
    </source>
</evidence>
<evidence type="ECO:0000313" key="3">
    <source>
        <dbReference type="Proteomes" id="UP000035763"/>
    </source>
</evidence>
<sequence length="73" mass="8202">MPTSWPPPSSVAGPRWSEPLGAGRRHAKGPERQLRTSSRIASASSELAAFIHLRSTLRGYFYVFNTSRVLFWN</sequence>
<protein>
    <submittedName>
        <fullName evidence="2">Uncharacterized protein</fullName>
    </submittedName>
</protein>
<dbReference type="AlphaFoldDB" id="W6JXT8"/>
<dbReference type="EMBL" id="CAJA01000198">
    <property type="protein sequence ID" value="CCH73445.1"/>
    <property type="molecule type" value="Genomic_DNA"/>
</dbReference>